<dbReference type="RefSeq" id="WP_036343222.1">
    <property type="nucleotide sequence ID" value="NZ_JALN02000001.1"/>
</dbReference>
<feature type="transmembrane region" description="Helical" evidence="1">
    <location>
        <begin position="47"/>
        <end position="69"/>
    </location>
</feature>
<keyword evidence="3" id="KW-1185">Reference proteome</keyword>
<organism evidence="2 3">
    <name type="scientific">Mycolicibacterium aromaticivorans JS19b1 = JCM 16368</name>
    <dbReference type="NCBI Taxonomy" id="1440774"/>
    <lineage>
        <taxon>Bacteria</taxon>
        <taxon>Bacillati</taxon>
        <taxon>Actinomycetota</taxon>
        <taxon>Actinomycetes</taxon>
        <taxon>Mycobacteriales</taxon>
        <taxon>Mycobacteriaceae</taxon>
        <taxon>Mycolicibacterium</taxon>
    </lineage>
</organism>
<evidence type="ECO:0000313" key="2">
    <source>
        <dbReference type="EMBL" id="KDF00559.1"/>
    </source>
</evidence>
<protein>
    <submittedName>
        <fullName evidence="2">Membrane protein</fullName>
    </submittedName>
</protein>
<dbReference type="Proteomes" id="UP000022835">
    <property type="component" value="Unassembled WGS sequence"/>
</dbReference>
<keyword evidence="1" id="KW-0812">Transmembrane</keyword>
<gene>
    <name evidence="2" type="ORF">Y900_016810</name>
</gene>
<dbReference type="EMBL" id="JALN02000001">
    <property type="protein sequence ID" value="KDF00559.1"/>
    <property type="molecule type" value="Genomic_DNA"/>
</dbReference>
<evidence type="ECO:0000256" key="1">
    <source>
        <dbReference type="SAM" id="Phobius"/>
    </source>
</evidence>
<comment type="caution">
    <text evidence="2">The sequence shown here is derived from an EMBL/GenBank/DDBJ whole genome shotgun (WGS) entry which is preliminary data.</text>
</comment>
<reference evidence="2" key="1">
    <citation type="submission" date="2014-05" db="EMBL/GenBank/DDBJ databases">
        <title>Genome sequence of Mycobacterium aromaticivorans strain JS19b1T (= DSM 45407T).</title>
        <authorList>
            <person name="Kwak Y."/>
            <person name="Park G.-S."/>
            <person name="Li Q.X."/>
            <person name="Lee S.-E."/>
            <person name="Shin J.-H."/>
        </authorList>
    </citation>
    <scope>NUCLEOTIDE SEQUENCE [LARGE SCALE GENOMIC DNA]</scope>
    <source>
        <strain evidence="2">JS19b1</strain>
    </source>
</reference>
<keyword evidence="1" id="KW-1133">Transmembrane helix</keyword>
<accession>A0A064CPA6</accession>
<dbReference type="OrthoDB" id="4753552at2"/>
<dbReference type="STRING" id="1440774.Y900_016810"/>
<dbReference type="AlphaFoldDB" id="A0A064CPA6"/>
<evidence type="ECO:0000313" key="3">
    <source>
        <dbReference type="Proteomes" id="UP000022835"/>
    </source>
</evidence>
<keyword evidence="1" id="KW-0472">Membrane</keyword>
<sequence length="96" mass="9856">MRHIVQLVLAALALAGAVVTGLAARSVAVVAPVTDGQPSTTSAVFDPPLMMLTWLLVTLAGVFTVLGVAGLMRARRARTAVALRTPESVPPALEPS</sequence>
<name>A0A064CPA6_9MYCO</name>
<proteinExistence type="predicted"/>